<feature type="domain" description="RecC C-terminal" evidence="12">
    <location>
        <begin position="832"/>
        <end position="1069"/>
    </location>
</feature>
<dbReference type="Gene3D" id="3.40.50.300">
    <property type="entry name" value="P-loop containing nucleotide triphosphate hydrolases"/>
    <property type="match status" value="1"/>
</dbReference>
<name>A0A7W9WZF5_9BURK</name>
<comment type="function">
    <text evidence="10">A helicase/nuclease that prepares dsDNA breaks (DSB) for recombinational DNA repair. Binds to DSBs and unwinds DNA via a highly rapid and processive ATP-dependent bidirectional helicase activity. Unwinds dsDNA until it encounters a Chi (crossover hotspot instigator) sequence from the 3' direction. Cuts ssDNA a few nucleotides 3' to the Chi site. The properties and activities of the enzyme are changed at Chi. The Chi-altered holoenzyme produces a long 3'-ssDNA overhang and facilitates RecA-binding to the ssDNA for homologous DNA recombination and repair. Holoenzyme degrades any linearized DNA that is unable to undergo homologous recombination. In the holoenzyme this subunit recognizes the wild-type Chi sequence, and when added to isolated RecB increases its ATP-dependent helicase processivity.</text>
</comment>
<evidence type="ECO:0000256" key="2">
    <source>
        <dbReference type="ARBA" id="ARBA00022741"/>
    </source>
</evidence>
<dbReference type="SUPFAM" id="SSF52980">
    <property type="entry name" value="Restriction endonuclease-like"/>
    <property type="match status" value="1"/>
</dbReference>
<comment type="subunit">
    <text evidence="10">Heterotrimer of RecB, RecC and RecD. All subunits contribute to DNA-binding.</text>
</comment>
<organism evidence="13 14">
    <name type="scientific">Massilia aurea</name>
    <dbReference type="NCBI Taxonomy" id="373040"/>
    <lineage>
        <taxon>Bacteria</taxon>
        <taxon>Pseudomonadati</taxon>
        <taxon>Pseudomonadota</taxon>
        <taxon>Betaproteobacteria</taxon>
        <taxon>Burkholderiales</taxon>
        <taxon>Oxalobacteraceae</taxon>
        <taxon>Telluria group</taxon>
        <taxon>Massilia</taxon>
    </lineage>
</organism>
<dbReference type="GO" id="GO:0003677">
    <property type="term" value="F:DNA binding"/>
    <property type="evidence" value="ECO:0007669"/>
    <property type="project" value="UniProtKB-UniRule"/>
</dbReference>
<dbReference type="Pfam" id="PF17946">
    <property type="entry name" value="RecC_C"/>
    <property type="match status" value="1"/>
</dbReference>
<keyword evidence="3 10" id="KW-0227">DNA damage</keyword>
<dbReference type="InterPro" id="IPR013986">
    <property type="entry name" value="DExx_box_DNA_helicase_dom_sf"/>
</dbReference>
<protein>
    <recommendedName>
        <fullName evidence="10">RecBCD enzyme subunit RecC</fullName>
    </recommendedName>
    <alternativeName>
        <fullName evidence="10">Exonuclease V subunit RecC</fullName>
        <shortName evidence="10">ExoV subunit RecC</shortName>
    </alternativeName>
    <alternativeName>
        <fullName evidence="10">Helicase/nuclease RecBCD subunit RecC</fullName>
    </alternativeName>
</protein>
<dbReference type="HAMAP" id="MF_01486">
    <property type="entry name" value="RecC"/>
    <property type="match status" value="1"/>
</dbReference>
<dbReference type="InterPro" id="IPR027417">
    <property type="entry name" value="P-loop_NTPase"/>
</dbReference>
<evidence type="ECO:0000256" key="5">
    <source>
        <dbReference type="ARBA" id="ARBA00022806"/>
    </source>
</evidence>
<dbReference type="RefSeq" id="WP_183553144.1">
    <property type="nucleotide sequence ID" value="NZ_JACHBX010000001.1"/>
</dbReference>
<dbReference type="Gene3D" id="1.10.10.160">
    <property type="match status" value="1"/>
</dbReference>
<keyword evidence="8 10" id="KW-0238">DNA-binding</keyword>
<keyword evidence="7 10" id="KW-0067">ATP-binding</keyword>
<evidence type="ECO:0000256" key="4">
    <source>
        <dbReference type="ARBA" id="ARBA00022801"/>
    </source>
</evidence>
<dbReference type="Gene3D" id="1.10.10.990">
    <property type="match status" value="1"/>
</dbReference>
<dbReference type="GO" id="GO:0008854">
    <property type="term" value="F:exodeoxyribonuclease V activity"/>
    <property type="evidence" value="ECO:0007669"/>
    <property type="project" value="InterPro"/>
</dbReference>
<dbReference type="GO" id="GO:0009338">
    <property type="term" value="C:exodeoxyribonuclease V complex"/>
    <property type="evidence" value="ECO:0007669"/>
    <property type="project" value="InterPro"/>
</dbReference>
<dbReference type="NCBIfam" id="TIGR01450">
    <property type="entry name" value="recC"/>
    <property type="match status" value="1"/>
</dbReference>
<comment type="caution">
    <text evidence="13">The sequence shown here is derived from an EMBL/GenBank/DDBJ whole genome shotgun (WGS) entry which is preliminary data.</text>
</comment>
<dbReference type="PANTHER" id="PTHR30591">
    <property type="entry name" value="RECBCD ENZYME SUBUNIT RECC"/>
    <property type="match status" value="1"/>
</dbReference>
<dbReference type="GO" id="GO:0000724">
    <property type="term" value="P:double-strand break repair via homologous recombination"/>
    <property type="evidence" value="ECO:0007669"/>
    <property type="project" value="UniProtKB-UniRule"/>
</dbReference>
<evidence type="ECO:0000256" key="3">
    <source>
        <dbReference type="ARBA" id="ARBA00022763"/>
    </source>
</evidence>
<dbReference type="PANTHER" id="PTHR30591:SF1">
    <property type="entry name" value="RECBCD ENZYME SUBUNIT RECC"/>
    <property type="match status" value="1"/>
</dbReference>
<comment type="miscellaneous">
    <text evidence="10">In the RecBCD complex, RecB has a slow 3'-5' helicase, an exonuclease activity and loads RecA onto ssDNA, RecD has a fast 5'-3' helicase activity, while RecC stimulates the ATPase and processivity of the RecB helicase and contributes to recognition of the Chi site.</text>
</comment>
<evidence type="ECO:0000313" key="14">
    <source>
        <dbReference type="Proteomes" id="UP000540787"/>
    </source>
</evidence>
<evidence type="ECO:0000256" key="10">
    <source>
        <dbReference type="HAMAP-Rule" id="MF_01486"/>
    </source>
</evidence>
<dbReference type="Gene3D" id="1.10.486.10">
    <property type="entry name" value="PCRA, domain 4"/>
    <property type="match status" value="1"/>
</dbReference>
<keyword evidence="2 10" id="KW-0547">Nucleotide-binding</keyword>
<accession>A0A7W9WZF5</accession>
<keyword evidence="4 10" id="KW-0378">Hydrolase</keyword>
<keyword evidence="1 10" id="KW-0540">Nuclease</keyword>
<proteinExistence type="inferred from homology"/>
<dbReference type="Proteomes" id="UP000540787">
    <property type="component" value="Unassembled WGS sequence"/>
</dbReference>
<dbReference type="EMBL" id="JACHBX010000001">
    <property type="protein sequence ID" value="MBB6133610.1"/>
    <property type="molecule type" value="Genomic_DNA"/>
</dbReference>
<evidence type="ECO:0000256" key="11">
    <source>
        <dbReference type="SAM" id="MobiDB-lite"/>
    </source>
</evidence>
<dbReference type="Gene3D" id="3.40.50.10930">
    <property type="match status" value="1"/>
</dbReference>
<dbReference type="Pfam" id="PF04257">
    <property type="entry name" value="Exonuc_V_gamma"/>
    <property type="match status" value="1"/>
</dbReference>
<dbReference type="GO" id="GO:0003678">
    <property type="term" value="F:DNA helicase activity"/>
    <property type="evidence" value="ECO:0007669"/>
    <property type="project" value="UniProtKB-UniRule"/>
</dbReference>
<dbReference type="InterPro" id="IPR011335">
    <property type="entry name" value="Restrct_endonuc-II-like"/>
</dbReference>
<dbReference type="GO" id="GO:0005524">
    <property type="term" value="F:ATP binding"/>
    <property type="evidence" value="ECO:0007669"/>
    <property type="project" value="UniProtKB-UniRule"/>
</dbReference>
<reference evidence="13 14" key="1">
    <citation type="submission" date="2020-08" db="EMBL/GenBank/DDBJ databases">
        <title>The Agave Microbiome: Exploring the role of microbial communities in plant adaptations to desert environments.</title>
        <authorList>
            <person name="Partida-Martinez L.P."/>
        </authorList>
    </citation>
    <scope>NUCLEOTIDE SEQUENCE [LARGE SCALE GENOMIC DNA]</scope>
    <source>
        <strain evidence="13 14">AT3.2</strain>
    </source>
</reference>
<gene>
    <name evidence="10" type="primary">recC</name>
    <name evidence="13" type="ORF">HD842_001721</name>
</gene>
<evidence type="ECO:0000256" key="8">
    <source>
        <dbReference type="ARBA" id="ARBA00023125"/>
    </source>
</evidence>
<dbReference type="SUPFAM" id="SSF52540">
    <property type="entry name" value="P-loop containing nucleoside triphosphate hydrolases"/>
    <property type="match status" value="2"/>
</dbReference>
<dbReference type="AlphaFoldDB" id="A0A7W9WZF5"/>
<evidence type="ECO:0000259" key="12">
    <source>
        <dbReference type="Pfam" id="PF17946"/>
    </source>
</evidence>
<evidence type="ECO:0000256" key="6">
    <source>
        <dbReference type="ARBA" id="ARBA00022839"/>
    </source>
</evidence>
<keyword evidence="6 10" id="KW-0269">Exonuclease</keyword>
<evidence type="ECO:0000313" key="13">
    <source>
        <dbReference type="EMBL" id="MBB6133610.1"/>
    </source>
</evidence>
<evidence type="ECO:0000256" key="7">
    <source>
        <dbReference type="ARBA" id="ARBA00022840"/>
    </source>
</evidence>
<keyword evidence="14" id="KW-1185">Reference proteome</keyword>
<dbReference type="InterPro" id="IPR006697">
    <property type="entry name" value="RecC"/>
</dbReference>
<dbReference type="PIRSF" id="PIRSF000980">
    <property type="entry name" value="RecC"/>
    <property type="match status" value="1"/>
</dbReference>
<dbReference type="InterPro" id="IPR041500">
    <property type="entry name" value="RecC_C"/>
</dbReference>
<evidence type="ECO:0000256" key="9">
    <source>
        <dbReference type="ARBA" id="ARBA00023204"/>
    </source>
</evidence>
<keyword evidence="9 10" id="KW-0234">DNA repair</keyword>
<feature type="region of interest" description="Disordered" evidence="11">
    <location>
        <begin position="322"/>
        <end position="342"/>
    </location>
</feature>
<sequence>MSAPITPGLLILHGNQMELLRSAVFDWLRNHPLGPLEEEIFLVQSNGVAEWLKIALAEENGVCAATRVALPARFMWEAYRGMLGRERVPQRAPFDKDPLTWRLMRLLPTLLQDDGYAPLARFLADGDAERRLQLAERVADLYDQYQVYRADWLADWAAGRDVLRRAGGDVVPLAPEQRWQACLWRAVHASLPEAQRESGRATIHDQFLAAVAADVAPASRLPRRVVLFGMSTLPYQTLQAISALARHTQVLFAVPNPCQFYWGDIIEGSQLLKAARRRQPQREGVDLGTIPIEEMHVHSHPLLASWGRQGRDFVRMLDEFDQQHEASESGESGAGQPAPLRVDLFTDDDGGTLLSQVQAAVRDLVPLSEHPHVPPMLDDRSIEFHVTHSVQREIEVLHDQLLSWFALDPTLRPRDVVVMVPDIDAFSPAIHAVFDQHRRHDPRHIPFEIGDVRDRSVNPLLVSLEWLLRLPQQRCRQSEVRDLLDVPAVARRFGVTSEDLPILGRWIDGAGVRWGLDYDHRAGLGLGMTGEQNAWIFGVRRMLLGYASGAGASFGDIEPYAEVGGLDAALAGSLAQLVECLLTWRGRLDASLRPAEWGEAAREMLSCFYAAGDEADRLTLSNLGEGLQCWLETCAGAGFDEPVPLAVLREAWMNELDAPTLNHQFVSGGVTFCTLMPMRAVPFRAVCLLGMNDGDFPRRARPSDFDLLALPGMARPGDRSRRDDDRYLMLEALLAARDKFYVSWVGRNVRDNSEQPPSVLVAQLRDYLKAGWDMEDLHHITTEHPLQPFSRRYFQRGGLLTYAGEWRTAHGADDYPVDDALPAYELEADFVLKLGELASFLRQPARFFFRRRLGVVFADAAHVGDDEEPFGLDALERYQIEDHLLDDSGEAEAIGDVRATLAVRAERLAREGVLPIGLMGRMWQEQLVESLAPVRTEWLRLGARFPQAAPKFAVSLLLGDIHLDDWIDRLRSSGEGSAWLMQISSKVLDRAGNPRGDKLIAPWLRQLAAAAAGNPVTGYLVARDAVLEMAPLAQEAALETLRDLVRLWRANLDSPLPVACKTALAHLAQGDPRATYDGGFELRGEVDDLCLARLWPDFDALKNAGGWPDLAEELYGPLARWMQNCVKIRPLQESAT</sequence>
<evidence type="ECO:0000256" key="1">
    <source>
        <dbReference type="ARBA" id="ARBA00022722"/>
    </source>
</evidence>
<comment type="similarity">
    <text evidence="10">Belongs to the RecC family.</text>
</comment>
<keyword evidence="5 10" id="KW-0347">Helicase</keyword>